<feature type="transmembrane region" description="Helical" evidence="8">
    <location>
        <begin position="123"/>
        <end position="142"/>
    </location>
</feature>
<evidence type="ECO:0008006" key="11">
    <source>
        <dbReference type="Google" id="ProtNLM"/>
    </source>
</evidence>
<feature type="transmembrane region" description="Helical" evidence="8">
    <location>
        <begin position="61"/>
        <end position="83"/>
    </location>
</feature>
<feature type="transmembrane region" description="Helical" evidence="8">
    <location>
        <begin position="95"/>
        <end position="117"/>
    </location>
</feature>
<evidence type="ECO:0000256" key="8">
    <source>
        <dbReference type="SAM" id="Phobius"/>
    </source>
</evidence>
<dbReference type="Pfam" id="PF03547">
    <property type="entry name" value="Mem_trans"/>
    <property type="match status" value="1"/>
</dbReference>
<keyword evidence="10" id="KW-1185">Reference proteome</keyword>
<gene>
    <name evidence="9" type="ORF">HNQ81_003013</name>
</gene>
<feature type="transmembrane region" description="Helical" evidence="8">
    <location>
        <begin position="186"/>
        <end position="207"/>
    </location>
</feature>
<comment type="caution">
    <text evidence="9">The sequence shown here is derived from an EMBL/GenBank/DDBJ whole genome shotgun (WGS) entry which is preliminary data.</text>
</comment>
<protein>
    <recommendedName>
        <fullName evidence="11">Transporter</fullName>
    </recommendedName>
</protein>
<evidence type="ECO:0000256" key="6">
    <source>
        <dbReference type="ARBA" id="ARBA00022989"/>
    </source>
</evidence>
<organism evidence="9 10">
    <name type="scientific">Desulfoprunum benzoelyticum</name>
    <dbReference type="NCBI Taxonomy" id="1506996"/>
    <lineage>
        <taxon>Bacteria</taxon>
        <taxon>Pseudomonadati</taxon>
        <taxon>Thermodesulfobacteriota</taxon>
        <taxon>Desulfobulbia</taxon>
        <taxon>Desulfobulbales</taxon>
        <taxon>Desulfobulbaceae</taxon>
        <taxon>Desulfoprunum</taxon>
    </lineage>
</organism>
<proteinExistence type="inferred from homology"/>
<dbReference type="PANTHER" id="PTHR36838:SF1">
    <property type="entry name" value="SLR1864 PROTEIN"/>
    <property type="match status" value="1"/>
</dbReference>
<dbReference type="InterPro" id="IPR038770">
    <property type="entry name" value="Na+/solute_symporter_sf"/>
</dbReference>
<feature type="transmembrane region" description="Helical" evidence="8">
    <location>
        <begin position="35"/>
        <end position="55"/>
    </location>
</feature>
<feature type="transmembrane region" description="Helical" evidence="8">
    <location>
        <begin position="162"/>
        <end position="180"/>
    </location>
</feature>
<evidence type="ECO:0000256" key="3">
    <source>
        <dbReference type="ARBA" id="ARBA00022448"/>
    </source>
</evidence>
<evidence type="ECO:0000256" key="2">
    <source>
        <dbReference type="ARBA" id="ARBA00010145"/>
    </source>
</evidence>
<keyword evidence="6 8" id="KW-1133">Transmembrane helix</keyword>
<dbReference type="Proteomes" id="UP000539642">
    <property type="component" value="Unassembled WGS sequence"/>
</dbReference>
<evidence type="ECO:0000256" key="4">
    <source>
        <dbReference type="ARBA" id="ARBA00022475"/>
    </source>
</evidence>
<dbReference type="Gene3D" id="1.20.1530.20">
    <property type="match status" value="1"/>
</dbReference>
<dbReference type="RefSeq" id="WP_183352068.1">
    <property type="nucleotide sequence ID" value="NZ_JACHEO010000022.1"/>
</dbReference>
<keyword evidence="5 8" id="KW-0812">Transmembrane</keyword>
<reference evidence="9 10" key="1">
    <citation type="submission" date="2020-08" db="EMBL/GenBank/DDBJ databases">
        <title>Genomic Encyclopedia of Type Strains, Phase IV (KMG-IV): sequencing the most valuable type-strain genomes for metagenomic binning, comparative biology and taxonomic classification.</title>
        <authorList>
            <person name="Goeker M."/>
        </authorList>
    </citation>
    <scope>NUCLEOTIDE SEQUENCE [LARGE SCALE GENOMIC DNA]</scope>
    <source>
        <strain evidence="9 10">DSM 28570</strain>
    </source>
</reference>
<comment type="similarity">
    <text evidence="2">Belongs to the auxin efflux carrier (TC 2.A.69) family.</text>
</comment>
<dbReference type="InterPro" id="IPR004776">
    <property type="entry name" value="Mem_transp_PIN-like"/>
</dbReference>
<feature type="transmembrane region" description="Helical" evidence="8">
    <location>
        <begin position="12"/>
        <end position="28"/>
    </location>
</feature>
<keyword evidence="4" id="KW-1003">Cell membrane</keyword>
<feature type="transmembrane region" description="Helical" evidence="8">
    <location>
        <begin position="283"/>
        <end position="305"/>
    </location>
</feature>
<dbReference type="GO" id="GO:0005886">
    <property type="term" value="C:plasma membrane"/>
    <property type="evidence" value="ECO:0007669"/>
    <property type="project" value="UniProtKB-SubCell"/>
</dbReference>
<dbReference type="AlphaFoldDB" id="A0A840V8G7"/>
<keyword evidence="7 8" id="KW-0472">Membrane</keyword>
<dbReference type="PANTHER" id="PTHR36838">
    <property type="entry name" value="AUXIN EFFLUX CARRIER FAMILY PROTEIN"/>
    <property type="match status" value="1"/>
</dbReference>
<dbReference type="GO" id="GO:0055085">
    <property type="term" value="P:transmembrane transport"/>
    <property type="evidence" value="ECO:0007669"/>
    <property type="project" value="InterPro"/>
</dbReference>
<evidence type="ECO:0000256" key="1">
    <source>
        <dbReference type="ARBA" id="ARBA00004651"/>
    </source>
</evidence>
<sequence>MSLFLPLLGKILPLYTNIVLGYLATRLLKVDRAGAAALLFYLMAPIVVFSATMGVRLDAAVALLPLFLFLFSSLMAVAALWLFKRLWPDATGNILAFTAGTGNTGYFGIALALIVFEPRVADIYIFTVLASFFYESTTGFYITAKGTFTARESLIKVLRLPVLYAFLLALILNLAGVMLPESLAAYFGQFRIAYSIIGMMLIGMGLVGFRQGGGADPRFLALTLAIKHLLWPALIALIIWTDSRFFGLLHRDLYRVMFVFAIVPLAGNTVTLAVLLKARPEKAALAVLLSTLLSIVTIPFMLAWYGME</sequence>
<comment type="subcellular location">
    <subcellularLocation>
        <location evidence="1">Cell membrane</location>
        <topology evidence="1">Multi-pass membrane protein</topology>
    </subcellularLocation>
</comment>
<dbReference type="EMBL" id="JACHEO010000022">
    <property type="protein sequence ID" value="MBB5349261.1"/>
    <property type="molecule type" value="Genomic_DNA"/>
</dbReference>
<accession>A0A840V8G7</accession>
<evidence type="ECO:0000313" key="10">
    <source>
        <dbReference type="Proteomes" id="UP000539642"/>
    </source>
</evidence>
<feature type="transmembrane region" description="Helical" evidence="8">
    <location>
        <begin position="253"/>
        <end position="276"/>
    </location>
</feature>
<evidence type="ECO:0000313" key="9">
    <source>
        <dbReference type="EMBL" id="MBB5349261.1"/>
    </source>
</evidence>
<keyword evidence="3" id="KW-0813">Transport</keyword>
<feature type="transmembrane region" description="Helical" evidence="8">
    <location>
        <begin position="219"/>
        <end position="241"/>
    </location>
</feature>
<evidence type="ECO:0000256" key="7">
    <source>
        <dbReference type="ARBA" id="ARBA00023136"/>
    </source>
</evidence>
<evidence type="ECO:0000256" key="5">
    <source>
        <dbReference type="ARBA" id="ARBA00022692"/>
    </source>
</evidence>
<name>A0A840V8G7_9BACT</name>